<dbReference type="RefSeq" id="WP_171158386.1">
    <property type="nucleotide sequence ID" value="NZ_JABENB010000003.1"/>
</dbReference>
<name>A0A849ASJ9_9MICO</name>
<comment type="caution">
    <text evidence="3">The sequence shown here is derived from an EMBL/GenBank/DDBJ whole genome shotgun (WGS) entry which is preliminary data.</text>
</comment>
<dbReference type="CDD" id="cd00085">
    <property type="entry name" value="HNHc"/>
    <property type="match status" value="1"/>
</dbReference>
<feature type="domain" description="HNH nuclease" evidence="2">
    <location>
        <begin position="453"/>
        <end position="504"/>
    </location>
</feature>
<keyword evidence="4" id="KW-1185">Reference proteome</keyword>
<dbReference type="Proteomes" id="UP000557772">
    <property type="component" value="Unassembled WGS sequence"/>
</dbReference>
<gene>
    <name evidence="3" type="ORF">HJ588_18480</name>
</gene>
<reference evidence="3 4" key="1">
    <citation type="submission" date="2020-05" db="EMBL/GenBank/DDBJ databases">
        <title>Flexivirga sp. ID2601S isolated from air conditioner.</title>
        <authorList>
            <person name="Kim D.H."/>
        </authorList>
    </citation>
    <scope>NUCLEOTIDE SEQUENCE [LARGE SCALE GENOMIC DNA]</scope>
    <source>
        <strain evidence="3 4">ID2601S</strain>
    </source>
</reference>
<evidence type="ECO:0000313" key="3">
    <source>
        <dbReference type="EMBL" id="NNG41250.1"/>
    </source>
</evidence>
<feature type="region of interest" description="Disordered" evidence="1">
    <location>
        <begin position="280"/>
        <end position="304"/>
    </location>
</feature>
<evidence type="ECO:0000313" key="4">
    <source>
        <dbReference type="Proteomes" id="UP000557772"/>
    </source>
</evidence>
<dbReference type="GO" id="GO:0004519">
    <property type="term" value="F:endonuclease activity"/>
    <property type="evidence" value="ECO:0007669"/>
    <property type="project" value="UniProtKB-KW"/>
</dbReference>
<keyword evidence="3" id="KW-0378">Hydrolase</keyword>
<proteinExistence type="predicted"/>
<organism evidence="3 4">
    <name type="scientific">Flexivirga aerilata</name>
    <dbReference type="NCBI Taxonomy" id="1656889"/>
    <lineage>
        <taxon>Bacteria</taxon>
        <taxon>Bacillati</taxon>
        <taxon>Actinomycetota</taxon>
        <taxon>Actinomycetes</taxon>
        <taxon>Micrococcales</taxon>
        <taxon>Dermacoccaceae</taxon>
        <taxon>Flexivirga</taxon>
    </lineage>
</organism>
<dbReference type="EMBL" id="JABENB010000003">
    <property type="protein sequence ID" value="NNG41250.1"/>
    <property type="molecule type" value="Genomic_DNA"/>
</dbReference>
<dbReference type="AlphaFoldDB" id="A0A849ASJ9"/>
<protein>
    <submittedName>
        <fullName evidence="3">HNH endonuclease</fullName>
    </submittedName>
</protein>
<evidence type="ECO:0000256" key="1">
    <source>
        <dbReference type="SAM" id="MobiDB-lite"/>
    </source>
</evidence>
<evidence type="ECO:0000259" key="2">
    <source>
        <dbReference type="SMART" id="SM00507"/>
    </source>
</evidence>
<dbReference type="InterPro" id="IPR003615">
    <property type="entry name" value="HNH_nuc"/>
</dbReference>
<dbReference type="SMART" id="SM00507">
    <property type="entry name" value="HNHc"/>
    <property type="match status" value="1"/>
</dbReference>
<accession>A0A849ASJ9</accession>
<keyword evidence="3" id="KW-0255">Endonuclease</keyword>
<sequence>MADLHRALTPEVISGASTGELLEAAQVLLRAAFDTVRDDAGADAAGPSDVELLDRVRATQQVQNSAWATQTVCLDRLAANELRKHPDCPDSWTPLEVGARLGWSDRQAGNRLVEAGDAVRHAPRLLDRAGAGVMDGRKVAAVAGVLADGPAVASVIEDQLLDEDPEAWTSTKLTRRARRLRAKHAPVEADRAAVDRRRECTNVTCEPHWEPGMSSLTAVMPALDAAKVMAAINTHARLLNESTTTGKTIGEHRLDALTDLLLSDVQVRTELVLHVPFHTPSAPSGTVAPGAAAGDDSKEPAQSAGQVHVQVGAESPITAEDYLDQVADIDARHRQLMTIGGVATTDAAAIPDPADLDDWLDYVHHTPEALLEEEVERLLATPGLYLGPPGEPPDRTPQCSIGDVLVPGIGTVPADAVRALAGLLGTTASRALVDSATGVVAETACHSYTPGARLARHIRTRDQHCRFPGCTRPATMTDIDHVVRYPDGPTAAFNLQCLCRHHHRAKHEGGWQVTMTHDGSCTWISPGGYTYLTRPGDQPAPRASTA</sequence>
<keyword evidence="3" id="KW-0540">Nuclease</keyword>